<name>A0A852ZPE2_9ACTN</name>
<evidence type="ECO:0000313" key="4">
    <source>
        <dbReference type="Proteomes" id="UP000567795"/>
    </source>
</evidence>
<dbReference type="RefSeq" id="WP_218903948.1">
    <property type="nucleotide sequence ID" value="NZ_JACBZD010000001.1"/>
</dbReference>
<dbReference type="SUPFAM" id="SSF53850">
    <property type="entry name" value="Periplasmic binding protein-like II"/>
    <property type="match status" value="1"/>
</dbReference>
<organism evidence="3 4">
    <name type="scientific">Allostreptomyces psammosilenae</name>
    <dbReference type="NCBI Taxonomy" id="1892865"/>
    <lineage>
        <taxon>Bacteria</taxon>
        <taxon>Bacillati</taxon>
        <taxon>Actinomycetota</taxon>
        <taxon>Actinomycetes</taxon>
        <taxon>Kitasatosporales</taxon>
        <taxon>Streptomycetaceae</taxon>
        <taxon>Allostreptomyces</taxon>
    </lineage>
</organism>
<gene>
    <name evidence="3" type="ORF">FHU37_001172</name>
</gene>
<dbReference type="InterPro" id="IPR042100">
    <property type="entry name" value="Bug_dom1"/>
</dbReference>
<evidence type="ECO:0000313" key="3">
    <source>
        <dbReference type="EMBL" id="NYI04229.1"/>
    </source>
</evidence>
<dbReference type="Gene3D" id="3.40.190.150">
    <property type="entry name" value="Bordetella uptake gene, domain 1"/>
    <property type="match status" value="1"/>
</dbReference>
<dbReference type="InterPro" id="IPR005064">
    <property type="entry name" value="BUG"/>
</dbReference>
<dbReference type="PANTHER" id="PTHR42928:SF3">
    <property type="entry name" value="UPF0065 PROTEIN YFLP"/>
    <property type="match status" value="1"/>
</dbReference>
<comment type="similarity">
    <text evidence="1">Belongs to the UPF0065 (bug) family.</text>
</comment>
<comment type="caution">
    <text evidence="3">The sequence shown here is derived from an EMBL/GenBank/DDBJ whole genome shotgun (WGS) entry which is preliminary data.</text>
</comment>
<accession>A0A852ZPE2</accession>
<protein>
    <submittedName>
        <fullName evidence="3">Putative tricarboxylic transport membrane protein</fullName>
    </submittedName>
</protein>
<reference evidence="3 4" key="1">
    <citation type="submission" date="2020-07" db="EMBL/GenBank/DDBJ databases">
        <title>Sequencing the genomes of 1000 actinobacteria strains.</title>
        <authorList>
            <person name="Klenk H.-P."/>
        </authorList>
    </citation>
    <scope>NUCLEOTIDE SEQUENCE [LARGE SCALE GENOMIC DNA]</scope>
    <source>
        <strain evidence="3 4">DSM 42178</strain>
    </source>
</reference>
<dbReference type="PANTHER" id="PTHR42928">
    <property type="entry name" value="TRICARBOXYLATE-BINDING PROTEIN"/>
    <property type="match status" value="1"/>
</dbReference>
<proteinExistence type="inferred from homology"/>
<dbReference type="Proteomes" id="UP000567795">
    <property type="component" value="Unassembled WGS sequence"/>
</dbReference>
<dbReference type="EMBL" id="JACBZD010000001">
    <property type="protein sequence ID" value="NYI04229.1"/>
    <property type="molecule type" value="Genomic_DNA"/>
</dbReference>
<dbReference type="CDD" id="cd07012">
    <property type="entry name" value="PBP2_Bug_TTT"/>
    <property type="match status" value="1"/>
</dbReference>
<dbReference type="AlphaFoldDB" id="A0A852ZPE2"/>
<feature type="signal peptide" evidence="2">
    <location>
        <begin position="1"/>
        <end position="20"/>
    </location>
</feature>
<dbReference type="PROSITE" id="PS51257">
    <property type="entry name" value="PROKAR_LIPOPROTEIN"/>
    <property type="match status" value="1"/>
</dbReference>
<sequence>MNRRTLLRAGALAVLAPAAAACGVTRNSDTGSTGPLTGLRMIVGNSPGSGYDITARTVGKAMTDSRAARGLEVFNVAGAGGTIGLARLVNSRGSEDMLMMMGLGVVGAVWTNQSSATLEDTTPLARLIEDPSAIVVPRDSPFTTFEDLAEVWRRDPGALNVGGGSSPGGPDHLLPMQVAESLGIDPRRVSYIGYDGGGELLTALLGAKVDVAATGIGEMVDQVTGGDVRILAVTGDTGIDAVRAPTLAELGSDVAAINWRGVVAAPGISEERRRRLVQALATMRESAEWRDALGRNGWSDAYLPGDDFRDFLRDQDRRVADTLRTLGLAS</sequence>
<keyword evidence="2" id="KW-0732">Signal</keyword>
<evidence type="ECO:0000256" key="1">
    <source>
        <dbReference type="ARBA" id="ARBA00006987"/>
    </source>
</evidence>
<evidence type="ECO:0000256" key="2">
    <source>
        <dbReference type="SAM" id="SignalP"/>
    </source>
</evidence>
<dbReference type="PIRSF" id="PIRSF017082">
    <property type="entry name" value="YflP"/>
    <property type="match status" value="1"/>
</dbReference>
<dbReference type="Pfam" id="PF03401">
    <property type="entry name" value="TctC"/>
    <property type="match status" value="1"/>
</dbReference>
<dbReference type="Gene3D" id="3.40.190.10">
    <property type="entry name" value="Periplasmic binding protein-like II"/>
    <property type="match status" value="1"/>
</dbReference>
<keyword evidence="4" id="KW-1185">Reference proteome</keyword>
<feature type="chain" id="PRO_5032780377" evidence="2">
    <location>
        <begin position="21"/>
        <end position="330"/>
    </location>
</feature>